<keyword evidence="2" id="KW-1185">Reference proteome</keyword>
<reference evidence="1" key="1">
    <citation type="submission" date="2022-04" db="EMBL/GenBank/DDBJ databases">
        <title>Carnegiea gigantea Genome sequencing and assembly v2.</title>
        <authorList>
            <person name="Copetti D."/>
            <person name="Sanderson M.J."/>
            <person name="Burquez A."/>
            <person name="Wojciechowski M.F."/>
        </authorList>
    </citation>
    <scope>NUCLEOTIDE SEQUENCE</scope>
    <source>
        <strain evidence="1">SGP5-SGP5p</strain>
        <tissue evidence="1">Aerial part</tissue>
    </source>
</reference>
<evidence type="ECO:0000313" key="1">
    <source>
        <dbReference type="EMBL" id="KAJ8432925.1"/>
    </source>
</evidence>
<protein>
    <submittedName>
        <fullName evidence="1">Uncharacterized protein</fullName>
    </submittedName>
</protein>
<accession>A0A9Q1JXZ6</accession>
<dbReference type="PANTHER" id="PTHR34196:SF2">
    <property type="entry name" value="OS02G0697700 PROTEIN"/>
    <property type="match status" value="1"/>
</dbReference>
<dbReference type="EMBL" id="JAKOGI010000573">
    <property type="protein sequence ID" value="KAJ8432925.1"/>
    <property type="molecule type" value="Genomic_DNA"/>
</dbReference>
<evidence type="ECO:0000313" key="2">
    <source>
        <dbReference type="Proteomes" id="UP001153076"/>
    </source>
</evidence>
<dbReference type="PANTHER" id="PTHR34196">
    <property type="entry name" value="OS02G0697700 PROTEIN"/>
    <property type="match status" value="1"/>
</dbReference>
<name>A0A9Q1JXZ6_9CARY</name>
<organism evidence="1 2">
    <name type="scientific">Carnegiea gigantea</name>
    <dbReference type="NCBI Taxonomy" id="171969"/>
    <lineage>
        <taxon>Eukaryota</taxon>
        <taxon>Viridiplantae</taxon>
        <taxon>Streptophyta</taxon>
        <taxon>Embryophyta</taxon>
        <taxon>Tracheophyta</taxon>
        <taxon>Spermatophyta</taxon>
        <taxon>Magnoliopsida</taxon>
        <taxon>eudicotyledons</taxon>
        <taxon>Gunneridae</taxon>
        <taxon>Pentapetalae</taxon>
        <taxon>Caryophyllales</taxon>
        <taxon>Cactineae</taxon>
        <taxon>Cactaceae</taxon>
        <taxon>Cactoideae</taxon>
        <taxon>Echinocereeae</taxon>
        <taxon>Carnegiea</taxon>
    </lineage>
</organism>
<dbReference type="OrthoDB" id="1909326at2759"/>
<comment type="caution">
    <text evidence="1">The sequence shown here is derived from an EMBL/GenBank/DDBJ whole genome shotgun (WGS) entry which is preliminary data.</text>
</comment>
<proteinExistence type="predicted"/>
<dbReference type="Proteomes" id="UP001153076">
    <property type="component" value="Unassembled WGS sequence"/>
</dbReference>
<dbReference type="AlphaFoldDB" id="A0A9Q1JXZ6"/>
<sequence length="187" mass="20057">MVGIFSKFSTSKIGHRRTQSALDESEVLPQNSEVPEANLGTFGAAHGIEVAVEFKPIEHPTEPLDNDEPIECPRPEPSILNGQVFYPCPSFEALKRDGSIWKERVSAANVRRRSDLPLVKEGVAGNSGAGAGTRPHPPSNRMILPSLSAPEHNIVNLLEEYNASGGSKHTVGSGQCSSGVKRLDVPV</sequence>
<gene>
    <name evidence="1" type="ORF">Cgig2_023055</name>
</gene>